<dbReference type="KEGG" id="hhy:Halhy_2226"/>
<dbReference type="PANTHER" id="PTHR43309">
    <property type="entry name" value="5-OXOPROLINASE SUBUNIT C"/>
    <property type="match status" value="1"/>
</dbReference>
<dbReference type="Proteomes" id="UP000008461">
    <property type="component" value="Chromosome"/>
</dbReference>
<feature type="domain" description="Carboxyltransferase" evidence="4">
    <location>
        <begin position="24"/>
        <end position="308"/>
    </location>
</feature>
<evidence type="ECO:0000256" key="3">
    <source>
        <dbReference type="ARBA" id="ARBA00022840"/>
    </source>
</evidence>
<dbReference type="NCBIfam" id="TIGR00724">
    <property type="entry name" value="urea_amlyse_rel"/>
    <property type="match status" value="1"/>
</dbReference>
<name>F4KT37_HALH1</name>
<gene>
    <name evidence="5" type="ordered locus">Halhy_2226</name>
</gene>
<evidence type="ECO:0000313" key="5">
    <source>
        <dbReference type="EMBL" id="AEE50107.1"/>
    </source>
</evidence>
<reference evidence="5 6" key="1">
    <citation type="journal article" date="2011" name="Stand. Genomic Sci.">
        <title>Complete genome sequence of Haliscomenobacter hydrossis type strain (O).</title>
        <authorList>
            <consortium name="US DOE Joint Genome Institute (JGI-PGF)"/>
            <person name="Daligault H."/>
            <person name="Lapidus A."/>
            <person name="Zeytun A."/>
            <person name="Nolan M."/>
            <person name="Lucas S."/>
            <person name="Del Rio T.G."/>
            <person name="Tice H."/>
            <person name="Cheng J.F."/>
            <person name="Tapia R."/>
            <person name="Han C."/>
            <person name="Goodwin L."/>
            <person name="Pitluck S."/>
            <person name="Liolios K."/>
            <person name="Pagani I."/>
            <person name="Ivanova N."/>
            <person name="Huntemann M."/>
            <person name="Mavromatis K."/>
            <person name="Mikhailova N."/>
            <person name="Pati A."/>
            <person name="Chen A."/>
            <person name="Palaniappan K."/>
            <person name="Land M."/>
            <person name="Hauser L."/>
            <person name="Brambilla E.M."/>
            <person name="Rohde M."/>
            <person name="Verbarg S."/>
            <person name="Goker M."/>
            <person name="Bristow J."/>
            <person name="Eisen J.A."/>
            <person name="Markowitz V."/>
            <person name="Hugenholtz P."/>
            <person name="Kyrpides N.C."/>
            <person name="Klenk H.P."/>
            <person name="Woyke T."/>
        </authorList>
    </citation>
    <scope>NUCLEOTIDE SEQUENCE [LARGE SCALE GENOMIC DNA]</scope>
    <source>
        <strain evidence="6">ATCC 27775 / DSM 1100 / LMG 10767 / O</strain>
    </source>
</reference>
<proteinExistence type="predicted"/>
<dbReference type="AlphaFoldDB" id="F4KT37"/>
<evidence type="ECO:0000259" key="4">
    <source>
        <dbReference type="SMART" id="SM00797"/>
    </source>
</evidence>
<evidence type="ECO:0000256" key="1">
    <source>
        <dbReference type="ARBA" id="ARBA00022741"/>
    </source>
</evidence>
<keyword evidence="3" id="KW-0067">ATP-binding</keyword>
<keyword evidence="6" id="KW-1185">Reference proteome</keyword>
<dbReference type="STRING" id="760192.Halhy_2226"/>
<dbReference type="SUPFAM" id="SSF50891">
    <property type="entry name" value="Cyclophilin-like"/>
    <property type="match status" value="1"/>
</dbReference>
<dbReference type="HOGENOM" id="CLU_028967_0_0_10"/>
<dbReference type="GO" id="GO:0016787">
    <property type="term" value="F:hydrolase activity"/>
    <property type="evidence" value="ECO:0007669"/>
    <property type="project" value="UniProtKB-KW"/>
</dbReference>
<reference key="2">
    <citation type="submission" date="2011-04" db="EMBL/GenBank/DDBJ databases">
        <title>Complete sequence of chromosome of Haliscomenobacter hydrossis DSM 1100.</title>
        <authorList>
            <consortium name="US DOE Joint Genome Institute (JGI-PGF)"/>
            <person name="Lucas S."/>
            <person name="Han J."/>
            <person name="Lapidus A."/>
            <person name="Bruce D."/>
            <person name="Goodwin L."/>
            <person name="Pitluck S."/>
            <person name="Peters L."/>
            <person name="Kyrpides N."/>
            <person name="Mavromatis K."/>
            <person name="Ivanova N."/>
            <person name="Ovchinnikova G."/>
            <person name="Pagani I."/>
            <person name="Daligault H."/>
            <person name="Detter J.C."/>
            <person name="Han C."/>
            <person name="Land M."/>
            <person name="Hauser L."/>
            <person name="Markowitz V."/>
            <person name="Cheng J.-F."/>
            <person name="Hugenholtz P."/>
            <person name="Woyke T."/>
            <person name="Wu D."/>
            <person name="Verbarg S."/>
            <person name="Frueling A."/>
            <person name="Brambilla E."/>
            <person name="Klenk H.-P."/>
            <person name="Eisen J.A."/>
        </authorList>
    </citation>
    <scope>NUCLEOTIDE SEQUENCE</scope>
    <source>
        <strain>DSM 1100</strain>
    </source>
</reference>
<dbReference type="InterPro" id="IPR052708">
    <property type="entry name" value="PxpC"/>
</dbReference>
<dbReference type="Pfam" id="PF02626">
    <property type="entry name" value="CT_A_B"/>
    <property type="match status" value="1"/>
</dbReference>
<dbReference type="OrthoDB" id="9782422at2"/>
<dbReference type="InterPro" id="IPR003778">
    <property type="entry name" value="CT_A_B"/>
</dbReference>
<dbReference type="PANTHER" id="PTHR43309:SF3">
    <property type="entry name" value="5-OXOPROLINASE SUBUNIT C"/>
    <property type="match status" value="1"/>
</dbReference>
<dbReference type="RefSeq" id="WP_013764659.1">
    <property type="nucleotide sequence ID" value="NC_015510.1"/>
</dbReference>
<dbReference type="InterPro" id="IPR029000">
    <property type="entry name" value="Cyclophilin-like_dom_sf"/>
</dbReference>
<dbReference type="GO" id="GO:0004847">
    <property type="term" value="F:urea carboxylase activity"/>
    <property type="evidence" value="ECO:0007669"/>
    <property type="project" value="UniProtKB-EC"/>
</dbReference>
<keyword evidence="2" id="KW-0378">Hydrolase</keyword>
<keyword evidence="1" id="KW-0547">Nucleotide-binding</keyword>
<dbReference type="eggNOG" id="COG1984">
    <property type="taxonomic scope" value="Bacteria"/>
</dbReference>
<protein>
    <submittedName>
        <fullName evidence="5">Urea amidolyase related protein</fullName>
        <ecNumber evidence="5">6.3.4.6</ecNumber>
    </submittedName>
</protein>
<dbReference type="GO" id="GO:0005524">
    <property type="term" value="F:ATP binding"/>
    <property type="evidence" value="ECO:0007669"/>
    <property type="project" value="UniProtKB-KW"/>
</dbReference>
<accession>F4KT37</accession>
<dbReference type="SMART" id="SM00797">
    <property type="entry name" value="AHS2"/>
    <property type="match status" value="1"/>
</dbReference>
<dbReference type="EC" id="6.3.4.6" evidence="5"/>
<dbReference type="Gene3D" id="2.40.100.10">
    <property type="entry name" value="Cyclophilin-like"/>
    <property type="match status" value="1"/>
</dbReference>
<evidence type="ECO:0000256" key="2">
    <source>
        <dbReference type="ARBA" id="ARBA00022801"/>
    </source>
</evidence>
<keyword evidence="5" id="KW-0436">Ligase</keyword>
<sequence length="323" mass="35266">MSILVLNKGLQTTVQDLGRSGYAHFGINRSGAMDPLALQVGNFLVGNPGGTAALEMCFPAPALLFLEPALIALSGADFGAQIEGQNLPLLTPIWVDAGMELHFRHKQEGQYAYLSICGGLDILPWLNSSSTNLKAQWGGWQGRALLKGDRLPLAKSWPERIGRGLKIAKYHTLLSSFYDQKTPIRFVPGQHYPQLLPESRQRLHTQAWLISNASDRMGYRLAGAGLKLSSNESLLSAGLTRGSIQLPPAGQPIVLMADHQTTGGYPLLGQVIQADWARLAQLGPGRSFYLQAVDLKEAVRLYAEQGRFLRRLKVGCLFTTDAH</sequence>
<evidence type="ECO:0000313" key="6">
    <source>
        <dbReference type="Proteomes" id="UP000008461"/>
    </source>
</evidence>
<dbReference type="EMBL" id="CP002691">
    <property type="protein sequence ID" value="AEE50107.1"/>
    <property type="molecule type" value="Genomic_DNA"/>
</dbReference>
<organism evidence="5 6">
    <name type="scientific">Haliscomenobacter hydrossis (strain ATCC 27775 / DSM 1100 / LMG 10767 / O)</name>
    <dbReference type="NCBI Taxonomy" id="760192"/>
    <lineage>
        <taxon>Bacteria</taxon>
        <taxon>Pseudomonadati</taxon>
        <taxon>Bacteroidota</taxon>
        <taxon>Saprospiria</taxon>
        <taxon>Saprospirales</taxon>
        <taxon>Haliscomenobacteraceae</taxon>
        <taxon>Haliscomenobacter</taxon>
    </lineage>
</organism>